<name>A0A2G8SBC8_9APHY</name>
<dbReference type="AlphaFoldDB" id="A0A2G8SBC8"/>
<evidence type="ECO:0000313" key="2">
    <source>
        <dbReference type="EMBL" id="PIL31075.1"/>
    </source>
</evidence>
<dbReference type="OrthoDB" id="2747109at2759"/>
<organism evidence="2 3">
    <name type="scientific">Ganoderma sinense ZZ0214-1</name>
    <dbReference type="NCBI Taxonomy" id="1077348"/>
    <lineage>
        <taxon>Eukaryota</taxon>
        <taxon>Fungi</taxon>
        <taxon>Dikarya</taxon>
        <taxon>Basidiomycota</taxon>
        <taxon>Agaricomycotina</taxon>
        <taxon>Agaricomycetes</taxon>
        <taxon>Polyporales</taxon>
        <taxon>Polyporaceae</taxon>
        <taxon>Ganoderma</taxon>
    </lineage>
</organism>
<comment type="caution">
    <text evidence="2">The sequence shown here is derived from an EMBL/GenBank/DDBJ whole genome shotgun (WGS) entry which is preliminary data.</text>
</comment>
<proteinExistence type="predicted"/>
<keyword evidence="3" id="KW-1185">Reference proteome</keyword>
<sequence>MRAGFFAALFLSGFAAVQAAPPAVQQRDIVDNIASAADDLFSINLESILSEATPVVASVFQEATSLIGSVIASDTALVAEATSLFGEATSFLGPAATGIINDVHEVVTSNAASQDSVARPLAMGAAAVIGSMVLGAYAVL</sequence>
<keyword evidence="1" id="KW-0732">Signal</keyword>
<reference evidence="2 3" key="1">
    <citation type="journal article" date="2015" name="Sci. Rep.">
        <title>Chromosome-level genome map provides insights into diverse defense mechanisms in the medicinal fungus Ganoderma sinense.</title>
        <authorList>
            <person name="Zhu Y."/>
            <person name="Xu J."/>
            <person name="Sun C."/>
            <person name="Zhou S."/>
            <person name="Xu H."/>
            <person name="Nelson D.R."/>
            <person name="Qian J."/>
            <person name="Song J."/>
            <person name="Luo H."/>
            <person name="Xiang L."/>
            <person name="Li Y."/>
            <person name="Xu Z."/>
            <person name="Ji A."/>
            <person name="Wang L."/>
            <person name="Lu S."/>
            <person name="Hayward A."/>
            <person name="Sun W."/>
            <person name="Li X."/>
            <person name="Schwartz D.C."/>
            <person name="Wang Y."/>
            <person name="Chen S."/>
        </authorList>
    </citation>
    <scope>NUCLEOTIDE SEQUENCE [LARGE SCALE GENOMIC DNA]</scope>
    <source>
        <strain evidence="2 3">ZZ0214-1</strain>
    </source>
</reference>
<evidence type="ECO:0000256" key="1">
    <source>
        <dbReference type="SAM" id="SignalP"/>
    </source>
</evidence>
<feature type="chain" id="PRO_5013721934" description="Transporter" evidence="1">
    <location>
        <begin position="20"/>
        <end position="140"/>
    </location>
</feature>
<feature type="signal peptide" evidence="1">
    <location>
        <begin position="1"/>
        <end position="19"/>
    </location>
</feature>
<dbReference type="Proteomes" id="UP000230002">
    <property type="component" value="Unassembled WGS sequence"/>
</dbReference>
<protein>
    <recommendedName>
        <fullName evidence="4">Transporter</fullName>
    </recommendedName>
</protein>
<dbReference type="EMBL" id="AYKW01000012">
    <property type="protein sequence ID" value="PIL31075.1"/>
    <property type="molecule type" value="Genomic_DNA"/>
</dbReference>
<gene>
    <name evidence="2" type="ORF">GSI_05771</name>
</gene>
<accession>A0A2G8SBC8</accession>
<evidence type="ECO:0000313" key="3">
    <source>
        <dbReference type="Proteomes" id="UP000230002"/>
    </source>
</evidence>
<evidence type="ECO:0008006" key="4">
    <source>
        <dbReference type="Google" id="ProtNLM"/>
    </source>
</evidence>